<keyword evidence="2" id="KW-1185">Reference proteome</keyword>
<protein>
    <submittedName>
        <fullName evidence="1">Uncharacterized protein</fullName>
    </submittedName>
</protein>
<name>A0AAE1PM75_9EUCA</name>
<organism evidence="1 2">
    <name type="scientific">Petrolisthes manimaculis</name>
    <dbReference type="NCBI Taxonomy" id="1843537"/>
    <lineage>
        <taxon>Eukaryota</taxon>
        <taxon>Metazoa</taxon>
        <taxon>Ecdysozoa</taxon>
        <taxon>Arthropoda</taxon>
        <taxon>Crustacea</taxon>
        <taxon>Multicrustacea</taxon>
        <taxon>Malacostraca</taxon>
        <taxon>Eumalacostraca</taxon>
        <taxon>Eucarida</taxon>
        <taxon>Decapoda</taxon>
        <taxon>Pleocyemata</taxon>
        <taxon>Anomura</taxon>
        <taxon>Galatheoidea</taxon>
        <taxon>Porcellanidae</taxon>
        <taxon>Petrolisthes</taxon>
    </lineage>
</organism>
<reference evidence="1" key="1">
    <citation type="submission" date="2023-11" db="EMBL/GenBank/DDBJ databases">
        <title>Genome assemblies of two species of porcelain crab, Petrolisthes cinctipes and Petrolisthes manimaculis (Anomura: Porcellanidae).</title>
        <authorList>
            <person name="Angst P."/>
        </authorList>
    </citation>
    <scope>NUCLEOTIDE SEQUENCE</scope>
    <source>
        <strain evidence="1">PB745_02</strain>
        <tissue evidence="1">Gill</tissue>
    </source>
</reference>
<dbReference type="EMBL" id="JAWZYT010001573">
    <property type="protein sequence ID" value="KAK4310981.1"/>
    <property type="molecule type" value="Genomic_DNA"/>
</dbReference>
<dbReference type="Proteomes" id="UP001292094">
    <property type="component" value="Unassembled WGS sequence"/>
</dbReference>
<comment type="caution">
    <text evidence="1">The sequence shown here is derived from an EMBL/GenBank/DDBJ whole genome shotgun (WGS) entry which is preliminary data.</text>
</comment>
<evidence type="ECO:0000313" key="1">
    <source>
        <dbReference type="EMBL" id="KAK4310981.1"/>
    </source>
</evidence>
<proteinExistence type="predicted"/>
<accession>A0AAE1PM75</accession>
<evidence type="ECO:0000313" key="2">
    <source>
        <dbReference type="Proteomes" id="UP001292094"/>
    </source>
</evidence>
<dbReference type="AlphaFoldDB" id="A0AAE1PM75"/>
<gene>
    <name evidence="1" type="ORF">Pmani_017496</name>
</gene>
<sequence length="183" mass="19260">MVMCWLVEVRTNSEPHKKLPPSSNFFYPQPAAPGGFGNFGLFHGGLFGSPMGGLSSAPHPPATTKPVPLPTQVPSYTQPNMMPGGVPPQAFLADAGSNILGYRGSGGATNPNALLQSLIPMPGAYGYPGSAGNTNNLKTQIDFKPVIIVPSGKLDEAKIKEILEEHHAKTQAEKAKKKKGMKG</sequence>